<evidence type="ECO:0000256" key="1">
    <source>
        <dbReference type="ARBA" id="ARBA00022559"/>
    </source>
</evidence>
<evidence type="ECO:0000259" key="8">
    <source>
        <dbReference type="PROSITE" id="PS50873"/>
    </source>
</evidence>
<keyword evidence="5" id="KW-0408">Iron</keyword>
<dbReference type="InterPro" id="IPR010255">
    <property type="entry name" value="Haem_peroxidase_sf"/>
</dbReference>
<feature type="signal peptide" evidence="7">
    <location>
        <begin position="1"/>
        <end position="17"/>
    </location>
</feature>
<dbReference type="PANTHER" id="PTHR31356:SF53">
    <property type="entry name" value="HEME PEROXIDASE"/>
    <property type="match status" value="1"/>
</dbReference>
<evidence type="ECO:0000256" key="6">
    <source>
        <dbReference type="RuleBase" id="RU004241"/>
    </source>
</evidence>
<dbReference type="GO" id="GO:0042744">
    <property type="term" value="P:hydrogen peroxide catabolic process"/>
    <property type="evidence" value="ECO:0007669"/>
    <property type="project" value="TreeGrafter"/>
</dbReference>
<organism evidence="9 10">
    <name type="scientific">Sistotremastrum niveocremeum HHB9708</name>
    <dbReference type="NCBI Taxonomy" id="1314777"/>
    <lineage>
        <taxon>Eukaryota</taxon>
        <taxon>Fungi</taxon>
        <taxon>Dikarya</taxon>
        <taxon>Basidiomycota</taxon>
        <taxon>Agaricomycotina</taxon>
        <taxon>Agaricomycetes</taxon>
        <taxon>Sistotremastrales</taxon>
        <taxon>Sistotremastraceae</taxon>
        <taxon>Sertulicium</taxon>
        <taxon>Sertulicium niveocremeum</taxon>
    </lineage>
</organism>
<dbReference type="GO" id="GO:0000302">
    <property type="term" value="P:response to reactive oxygen species"/>
    <property type="evidence" value="ECO:0007669"/>
    <property type="project" value="TreeGrafter"/>
</dbReference>
<accession>A0A164X6H6</accession>
<dbReference type="STRING" id="1314777.A0A164X6H6"/>
<dbReference type="Gene3D" id="1.10.520.10">
    <property type="match status" value="1"/>
</dbReference>
<keyword evidence="2" id="KW-0349">Heme</keyword>
<dbReference type="EC" id="1.11.1.-" evidence="7"/>
<name>A0A164X6H6_9AGAM</name>
<dbReference type="InterPro" id="IPR044831">
    <property type="entry name" value="Ccp1-like"/>
</dbReference>
<dbReference type="SUPFAM" id="SSF48113">
    <property type="entry name" value="Heme-dependent peroxidases"/>
    <property type="match status" value="1"/>
</dbReference>
<evidence type="ECO:0000313" key="9">
    <source>
        <dbReference type="EMBL" id="KZS95679.1"/>
    </source>
</evidence>
<dbReference type="GO" id="GO:0034599">
    <property type="term" value="P:cellular response to oxidative stress"/>
    <property type="evidence" value="ECO:0007669"/>
    <property type="project" value="InterPro"/>
</dbReference>
<keyword evidence="1 7" id="KW-0575">Peroxidase</keyword>
<proteinExistence type="inferred from homology"/>
<keyword evidence="3" id="KW-0479">Metal-binding</keyword>
<dbReference type="PRINTS" id="PR00458">
    <property type="entry name" value="PEROXIDASE"/>
</dbReference>
<evidence type="ECO:0000256" key="4">
    <source>
        <dbReference type="ARBA" id="ARBA00023002"/>
    </source>
</evidence>
<evidence type="ECO:0000256" key="2">
    <source>
        <dbReference type="ARBA" id="ARBA00022617"/>
    </source>
</evidence>
<reference evidence="9 10" key="1">
    <citation type="journal article" date="2016" name="Mol. Biol. Evol.">
        <title>Comparative Genomics of Early-Diverging Mushroom-Forming Fungi Provides Insights into the Origins of Lignocellulose Decay Capabilities.</title>
        <authorList>
            <person name="Nagy L.G."/>
            <person name="Riley R."/>
            <person name="Tritt A."/>
            <person name="Adam C."/>
            <person name="Daum C."/>
            <person name="Floudas D."/>
            <person name="Sun H."/>
            <person name="Yadav J.S."/>
            <person name="Pangilinan J."/>
            <person name="Larsson K.H."/>
            <person name="Matsuura K."/>
            <person name="Barry K."/>
            <person name="Labutti K."/>
            <person name="Kuo R."/>
            <person name="Ohm R.A."/>
            <person name="Bhattacharya S.S."/>
            <person name="Shirouzu T."/>
            <person name="Yoshinaga Y."/>
            <person name="Martin F.M."/>
            <person name="Grigoriev I.V."/>
            <person name="Hibbett D.S."/>
        </authorList>
    </citation>
    <scope>NUCLEOTIDE SEQUENCE [LARGE SCALE GENOMIC DNA]</scope>
    <source>
        <strain evidence="9 10">HHB9708</strain>
    </source>
</reference>
<dbReference type="OrthoDB" id="2144714at2759"/>
<dbReference type="EMBL" id="KV419401">
    <property type="protein sequence ID" value="KZS95679.1"/>
    <property type="molecule type" value="Genomic_DNA"/>
</dbReference>
<keyword evidence="4 7" id="KW-0560">Oxidoreductase</keyword>
<evidence type="ECO:0000256" key="3">
    <source>
        <dbReference type="ARBA" id="ARBA00022723"/>
    </source>
</evidence>
<gene>
    <name evidence="9" type="ORF">SISNIDRAFT_408561</name>
</gene>
<feature type="domain" description="Plant heme peroxidase family profile" evidence="8">
    <location>
        <begin position="122"/>
        <end position="329"/>
    </location>
</feature>
<dbReference type="InterPro" id="IPR002016">
    <property type="entry name" value="Haem_peroxidase"/>
</dbReference>
<dbReference type="PANTHER" id="PTHR31356">
    <property type="entry name" value="THYLAKOID LUMENAL 29 KDA PROTEIN, CHLOROPLASTIC-RELATED"/>
    <property type="match status" value="1"/>
</dbReference>
<keyword evidence="10" id="KW-1185">Reference proteome</keyword>
<sequence length="544" mass="57147">MLLLVSCLFLHLYPAFAYLYPDRLYEELEHLLVDTNGYNSGHFAVGVTPCTLYFQGPQTTGRQTSAQWMRVAFHDFSTANVAAGTGGIDASIGFETTRPENSGIAMNDSLSYWAPFVNTYASMADMVALGSTVASAACGGPIFPFKGGRISATQAGEFGVPEPDEELQPTLERFAGAGFSQTRAIQLTACGHTIGSVHHAGFPLIVDTSVVTPNNTQGGIHFDDTVAVFDNHVVTEYIDGTTPNPLVTSFNVSQRSDLRLFSSDNNATMQGLQDAATFASVCTDVFTQMLNTVPSGVSLRDITPIPLKPVNIQLGVSSAGTATLTGAIRFLGTSFASNSKRKVTIAWTTRTGFPGGIFLTSPPSSSTTGSSIYAVGSTFYHTFSIPINPKVGISTFTIFVDEGNGKPPAVYANGGKGYPIQDTVAWLQDLTTISANSDGISTSVTVAAAVSTASSVSAVFSIPTPVIGTQNPSLTGSTIPLASASPLGSSGYSIYTGSIQIPSNTFTVSRTTFDLEAVVGGKTYVDDFRKLAVLDPWVPIPGPS</sequence>
<dbReference type="PROSITE" id="PS50873">
    <property type="entry name" value="PEROXIDASE_4"/>
    <property type="match status" value="1"/>
</dbReference>
<evidence type="ECO:0000313" key="10">
    <source>
        <dbReference type="Proteomes" id="UP000076722"/>
    </source>
</evidence>
<dbReference type="GO" id="GO:0004601">
    <property type="term" value="F:peroxidase activity"/>
    <property type="evidence" value="ECO:0007669"/>
    <property type="project" value="UniProtKB-KW"/>
</dbReference>
<protein>
    <recommendedName>
        <fullName evidence="7">Peroxidase</fullName>
        <ecNumber evidence="7">1.11.1.-</ecNumber>
    </recommendedName>
</protein>
<evidence type="ECO:0000256" key="7">
    <source>
        <dbReference type="RuleBase" id="RU363051"/>
    </source>
</evidence>
<dbReference type="GO" id="GO:0046872">
    <property type="term" value="F:metal ion binding"/>
    <property type="evidence" value="ECO:0007669"/>
    <property type="project" value="UniProtKB-UniRule"/>
</dbReference>
<dbReference type="GO" id="GO:0020037">
    <property type="term" value="F:heme binding"/>
    <property type="evidence" value="ECO:0007669"/>
    <property type="project" value="UniProtKB-UniRule"/>
</dbReference>
<dbReference type="Pfam" id="PF00141">
    <property type="entry name" value="peroxidase"/>
    <property type="match status" value="1"/>
</dbReference>
<evidence type="ECO:0000256" key="5">
    <source>
        <dbReference type="ARBA" id="ARBA00023004"/>
    </source>
</evidence>
<feature type="chain" id="PRO_5007748237" description="Peroxidase" evidence="7">
    <location>
        <begin position="18"/>
        <end position="544"/>
    </location>
</feature>
<dbReference type="AlphaFoldDB" id="A0A164X6H6"/>
<keyword evidence="7" id="KW-0732">Signal</keyword>
<comment type="similarity">
    <text evidence="6">Belongs to the peroxidase family.</text>
</comment>
<dbReference type="Proteomes" id="UP000076722">
    <property type="component" value="Unassembled WGS sequence"/>
</dbReference>